<sequence>MRPPCEIVVQKVLPAIRAELARIMLEEGFPQQQIANRLGLSKAAVSQYVSAKRGKDITFSSDTGEKIRELAKSLAGDLNANDAVSSLCSVCRGIQASGWLCKEHLQKNDSCTYCLKK</sequence>
<gene>
    <name evidence="2" type="ORF">MNV_330012</name>
</gene>
<name>A0A284VPY8_9EURY</name>
<dbReference type="InterPro" id="IPR001387">
    <property type="entry name" value="Cro/C1-type_HTH"/>
</dbReference>
<dbReference type="PROSITE" id="PS50943">
    <property type="entry name" value="HTH_CROC1"/>
    <property type="match status" value="1"/>
</dbReference>
<dbReference type="PANTHER" id="PTHR40730">
    <property type="entry name" value="TRANSCRIPTIONAL REGULATOR PROTEIN-LIKE PROTEIN"/>
    <property type="match status" value="1"/>
</dbReference>
<evidence type="ECO:0000313" key="3">
    <source>
        <dbReference type="Proteomes" id="UP000218615"/>
    </source>
</evidence>
<dbReference type="OrthoDB" id="42697at2157"/>
<dbReference type="InterPro" id="IPR010982">
    <property type="entry name" value="Lambda_DNA-bd_dom_sf"/>
</dbReference>
<organism evidence="2 3">
    <name type="scientific">Candidatus Methanoperedens nitratireducens</name>
    <dbReference type="NCBI Taxonomy" id="1392998"/>
    <lineage>
        <taxon>Archaea</taxon>
        <taxon>Methanobacteriati</taxon>
        <taxon>Methanobacteriota</taxon>
        <taxon>Stenosarchaea group</taxon>
        <taxon>Methanomicrobia</taxon>
        <taxon>Methanosarcinales</taxon>
        <taxon>ANME-2 cluster</taxon>
        <taxon>Candidatus Methanoperedentaceae</taxon>
        <taxon>Candidatus Methanoperedens</taxon>
    </lineage>
</organism>
<evidence type="ECO:0000313" key="2">
    <source>
        <dbReference type="EMBL" id="SNQ61344.1"/>
    </source>
</evidence>
<protein>
    <recommendedName>
        <fullName evidence="1">HTH cro/C1-type domain-containing protein</fullName>
    </recommendedName>
</protein>
<dbReference type="STRING" id="1392998.ANME2D_03444"/>
<dbReference type="EMBL" id="FZMP01000178">
    <property type="protein sequence ID" value="SNQ61344.1"/>
    <property type="molecule type" value="Genomic_DNA"/>
</dbReference>
<feature type="domain" description="HTH cro/C1-type" evidence="1">
    <location>
        <begin position="20"/>
        <end position="53"/>
    </location>
</feature>
<keyword evidence="3" id="KW-1185">Reference proteome</keyword>
<dbReference type="RefSeq" id="WP_096206044.1">
    <property type="nucleotide sequence ID" value="NZ_FZMP01000178.1"/>
</dbReference>
<dbReference type="AlphaFoldDB" id="A0A284VPY8"/>
<dbReference type="Proteomes" id="UP000218615">
    <property type="component" value="Unassembled WGS sequence"/>
</dbReference>
<dbReference type="GO" id="GO:0003677">
    <property type="term" value="F:DNA binding"/>
    <property type="evidence" value="ECO:0007669"/>
    <property type="project" value="InterPro"/>
</dbReference>
<dbReference type="Gene3D" id="1.10.260.40">
    <property type="entry name" value="lambda repressor-like DNA-binding domains"/>
    <property type="match status" value="1"/>
</dbReference>
<reference evidence="3" key="1">
    <citation type="submission" date="2017-06" db="EMBL/GenBank/DDBJ databases">
        <authorList>
            <person name="Cremers G."/>
        </authorList>
    </citation>
    <scope>NUCLEOTIDE SEQUENCE [LARGE SCALE GENOMIC DNA]</scope>
</reference>
<dbReference type="PANTHER" id="PTHR40730:SF5">
    <property type="entry name" value="HTH CRO_C1-TYPE DOMAIN-CONTAINING PROTEIN"/>
    <property type="match status" value="1"/>
</dbReference>
<proteinExistence type="predicted"/>
<accession>A0A284VPY8</accession>
<evidence type="ECO:0000259" key="1">
    <source>
        <dbReference type="PROSITE" id="PS50943"/>
    </source>
</evidence>
<dbReference type="SUPFAM" id="SSF47413">
    <property type="entry name" value="lambda repressor-like DNA-binding domains"/>
    <property type="match status" value="1"/>
</dbReference>